<name>A0A0F9A4A3_9ZZZZ</name>
<gene>
    <name evidence="1" type="ORF">LCGC14_2617560</name>
</gene>
<reference evidence="1" key="1">
    <citation type="journal article" date="2015" name="Nature">
        <title>Complex archaea that bridge the gap between prokaryotes and eukaryotes.</title>
        <authorList>
            <person name="Spang A."/>
            <person name="Saw J.H."/>
            <person name="Jorgensen S.L."/>
            <person name="Zaremba-Niedzwiedzka K."/>
            <person name="Martijn J."/>
            <person name="Lind A.E."/>
            <person name="van Eijk R."/>
            <person name="Schleper C."/>
            <person name="Guy L."/>
            <person name="Ettema T.J."/>
        </authorList>
    </citation>
    <scope>NUCLEOTIDE SEQUENCE</scope>
</reference>
<organism evidence="1">
    <name type="scientific">marine sediment metagenome</name>
    <dbReference type="NCBI Taxonomy" id="412755"/>
    <lineage>
        <taxon>unclassified sequences</taxon>
        <taxon>metagenomes</taxon>
        <taxon>ecological metagenomes</taxon>
    </lineage>
</organism>
<dbReference type="AlphaFoldDB" id="A0A0F9A4A3"/>
<evidence type="ECO:0008006" key="2">
    <source>
        <dbReference type="Google" id="ProtNLM"/>
    </source>
</evidence>
<accession>A0A0F9A4A3</accession>
<proteinExistence type="predicted"/>
<evidence type="ECO:0000313" key="1">
    <source>
        <dbReference type="EMBL" id="KKL04290.1"/>
    </source>
</evidence>
<protein>
    <recommendedName>
        <fullName evidence="2">DUF2190 family protein</fullName>
    </recommendedName>
</protein>
<sequence>MALKQRENIVNAFTMPVGGVDIARGSVCIITSSALVVATGNLADAIFITTEIGFADKTVRCAGLGSIVFVIATDANLAEGEWWIPVADGKMDSIAALNGGTQYYAGLGLQDSSADGQLVAMWFIPGIAPDAA</sequence>
<dbReference type="EMBL" id="LAZR01044586">
    <property type="protein sequence ID" value="KKL04290.1"/>
    <property type="molecule type" value="Genomic_DNA"/>
</dbReference>
<comment type="caution">
    <text evidence="1">The sequence shown here is derived from an EMBL/GenBank/DDBJ whole genome shotgun (WGS) entry which is preliminary data.</text>
</comment>